<comment type="similarity">
    <text evidence="2">Belongs to the phosphatase IpgD/SopB family.</text>
</comment>
<evidence type="ECO:0000256" key="5">
    <source>
        <dbReference type="ARBA" id="ARBA00023026"/>
    </source>
</evidence>
<evidence type="ECO:0000256" key="3">
    <source>
        <dbReference type="ARBA" id="ARBA00022525"/>
    </source>
</evidence>
<dbReference type="AlphaFoldDB" id="W0I175"/>
<gene>
    <name evidence="7" type="primary">sigD</name>
    <name evidence="7" type="ORF">Sant_3206</name>
</gene>
<keyword evidence="8" id="KW-1185">Reference proteome</keyword>
<dbReference type="Gene3D" id="1.20.58.450">
    <property type="entry name" value="Cell division control protein 42 homolog"/>
    <property type="match status" value="1"/>
</dbReference>
<dbReference type="EMBL" id="CP006569">
    <property type="protein sequence ID" value="AHF78203.1"/>
    <property type="molecule type" value="Genomic_DNA"/>
</dbReference>
<evidence type="ECO:0000313" key="7">
    <source>
        <dbReference type="EMBL" id="AHF78203.1"/>
    </source>
</evidence>
<dbReference type="GO" id="GO:0005576">
    <property type="term" value="C:extracellular region"/>
    <property type="evidence" value="ECO:0007669"/>
    <property type="project" value="UniProtKB-SubCell"/>
</dbReference>
<accession>W0I175</accession>
<name>W0I175_9GAMM</name>
<protein>
    <submittedName>
        <fullName evidence="7">Inositol phosphate phosphatase</fullName>
    </submittedName>
</protein>
<keyword evidence="5" id="KW-0843">Virulence</keyword>
<evidence type="ECO:0000313" key="8">
    <source>
        <dbReference type="Proteomes" id="UP000019028"/>
    </source>
</evidence>
<evidence type="ECO:0000256" key="2">
    <source>
        <dbReference type="ARBA" id="ARBA00009007"/>
    </source>
</evidence>
<keyword evidence="3" id="KW-0964">Secreted</keyword>
<reference evidence="7 8" key="1">
    <citation type="journal article" date="2014" name="Genome Biol. Evol.">
        <title>Genome degeneration and adaptation in a nascent stage of symbiosis.</title>
        <authorList>
            <person name="Oakeson K.F."/>
            <person name="Gil R."/>
            <person name="Clayton A.L."/>
            <person name="Dunn D.M."/>
            <person name="von Niederhausern A.C."/>
            <person name="Hamil C."/>
            <person name="Aoyagi A."/>
            <person name="Duval B."/>
            <person name="Baca A."/>
            <person name="Silva F.J."/>
            <person name="Vallier A."/>
            <person name="Jackson D.G."/>
            <person name="Latorre A."/>
            <person name="Weiss R.B."/>
            <person name="Heddi A."/>
            <person name="Moya A."/>
            <person name="Dale C."/>
        </authorList>
    </citation>
    <scope>NUCLEOTIDE SEQUENCE [LARGE SCALE GENOMIC DNA]</scope>
    <source>
        <strain evidence="7 8">HS1</strain>
    </source>
</reference>
<evidence type="ECO:0000256" key="6">
    <source>
        <dbReference type="SAM" id="MobiDB-lite"/>
    </source>
</evidence>
<dbReference type="PATRIC" id="fig|1239307.3.peg.3534"/>
<dbReference type="KEGG" id="sod:Sant_3206"/>
<organism evidence="7 8">
    <name type="scientific">Sodalis praecaptivus</name>
    <dbReference type="NCBI Taxonomy" id="1239307"/>
    <lineage>
        <taxon>Bacteria</taxon>
        <taxon>Pseudomonadati</taxon>
        <taxon>Pseudomonadota</taxon>
        <taxon>Gammaproteobacteria</taxon>
        <taxon>Enterobacterales</taxon>
        <taxon>Bruguierivoracaceae</taxon>
        <taxon>Sodalis</taxon>
    </lineage>
</organism>
<dbReference type="GO" id="GO:0016791">
    <property type="term" value="F:phosphatase activity"/>
    <property type="evidence" value="ECO:0007669"/>
    <property type="project" value="InterPro"/>
</dbReference>
<evidence type="ECO:0000256" key="4">
    <source>
        <dbReference type="ARBA" id="ARBA00022801"/>
    </source>
</evidence>
<keyword evidence="4" id="KW-0378">Hydrolase</keyword>
<proteinExistence type="inferred from homology"/>
<dbReference type="Proteomes" id="UP000019028">
    <property type="component" value="Chromosome"/>
</dbReference>
<dbReference type="HOGENOM" id="CLU_025781_0_0_6"/>
<sequence length="616" mass="67559">MGGHSMNTSPISHASVMPIRISDADQDAPHASTSSSIGPGLTLSVGRHASPPPEKYQFNASLRRDSAASGIDEAQTVSLPLADNHVSEFGQSVRELLQYQLDLINTAELALTTRNRAEGDEPDGARRTGIAGYQRLGSEPYLPELVKLTQEIFDAMTHLEQDRNATAIELRTAGRLRNKLVSLIAGEYRRNGVSYCQAKRLAVGDYHDARITFLNNKSWKTLRHQLSHKAHTYVSTQRPAAEMKLGERDIFEKSYDGKGICSADTVSVDHAANLWHSSLSVKEANGQEKVLFQGIHHGVLSPYGLPAGSPQRTAGALNRAKEVVAAALYSKNDLMTRALAEEEVSLRLVSTSLLTPTSVAGKEKAMLRDQMAAWQTLSDPLKQPLEIRVHDHEGNLKTVKVALSVVALNFGVNEAALKLGLGTSTSDAYNAPALAQLLGNDLRPEAEPGGWVGAYLNSEPANEPANARKVRDLCDQIKRIWAWEAHRSDDGEPYKAAQRIAMLAYEIGAVPCWNCKSGKDRTGMLDVELKREVIHYDTQQPLSRPIAPLNDAHRTLLQEVLMKSGNLEIQRCNTGIKGNKVFRKFKLPGFNLSLSRRIGLDALWFRAKGLSHLAKS</sequence>
<evidence type="ECO:0000256" key="1">
    <source>
        <dbReference type="ARBA" id="ARBA00004613"/>
    </source>
</evidence>
<feature type="region of interest" description="Disordered" evidence="6">
    <location>
        <begin position="25"/>
        <end position="55"/>
    </location>
</feature>
<dbReference type="Pfam" id="PF05925">
    <property type="entry name" value="IpgD"/>
    <property type="match status" value="1"/>
</dbReference>
<dbReference type="InterPro" id="IPR008108">
    <property type="entry name" value="IpgD/SopB"/>
</dbReference>
<comment type="subcellular location">
    <subcellularLocation>
        <location evidence="1">Secreted</location>
    </subcellularLocation>
</comment>